<keyword evidence="6" id="KW-1185">Reference proteome</keyword>
<dbReference type="Gene3D" id="1.20.120.530">
    <property type="entry name" value="GntR ligand-binding domain-like"/>
    <property type="match status" value="1"/>
</dbReference>
<dbReference type="AlphaFoldDB" id="A0A7Y9GLB1"/>
<keyword evidence="2 5" id="KW-0238">DNA-binding</keyword>
<name>A0A7Y9GLB1_9MICO</name>
<keyword evidence="3" id="KW-0804">Transcription</keyword>
<dbReference type="SMART" id="SM00345">
    <property type="entry name" value="HTH_GNTR"/>
    <property type="match status" value="1"/>
</dbReference>
<dbReference type="PANTHER" id="PTHR43537:SF5">
    <property type="entry name" value="UXU OPERON TRANSCRIPTIONAL REGULATOR"/>
    <property type="match status" value="1"/>
</dbReference>
<sequence length="212" mass="23167">MPASPDPRQNSGTALGDEVYSVLGEAILDGRLAPGERLRDHELAQGLGVSRTPVREALQRLEVIGLVEVSPNRYTRVSTPTAASQQYTQEFVTLLMGNAALLALPRCDDETLESLVTQADDIVEASRSDDPARMLAASARFFPALTHATLNPAFVRVLREAEFALRRNLVGWRPPIADEPTRTALYRGFRDAIAARDGAAAEVALRRLHLLE</sequence>
<evidence type="ECO:0000256" key="2">
    <source>
        <dbReference type="ARBA" id="ARBA00023125"/>
    </source>
</evidence>
<dbReference type="GO" id="GO:0003677">
    <property type="term" value="F:DNA binding"/>
    <property type="evidence" value="ECO:0007669"/>
    <property type="project" value="UniProtKB-KW"/>
</dbReference>
<dbReference type="PANTHER" id="PTHR43537">
    <property type="entry name" value="TRANSCRIPTIONAL REGULATOR, GNTR FAMILY"/>
    <property type="match status" value="1"/>
</dbReference>
<gene>
    <name evidence="5" type="ORF">BJ991_000599</name>
</gene>
<feature type="domain" description="HTH gntR-type" evidence="4">
    <location>
        <begin position="13"/>
        <end position="80"/>
    </location>
</feature>
<dbReference type="InterPro" id="IPR011711">
    <property type="entry name" value="GntR_C"/>
</dbReference>
<evidence type="ECO:0000256" key="1">
    <source>
        <dbReference type="ARBA" id="ARBA00023015"/>
    </source>
</evidence>
<keyword evidence="1" id="KW-0805">Transcription regulation</keyword>
<dbReference type="Gene3D" id="1.10.10.10">
    <property type="entry name" value="Winged helix-like DNA-binding domain superfamily/Winged helix DNA-binding domain"/>
    <property type="match status" value="1"/>
</dbReference>
<evidence type="ECO:0000256" key="3">
    <source>
        <dbReference type="ARBA" id="ARBA00023163"/>
    </source>
</evidence>
<comment type="caution">
    <text evidence="5">The sequence shown here is derived from an EMBL/GenBank/DDBJ whole genome shotgun (WGS) entry which is preliminary data.</text>
</comment>
<accession>A0A7Y9GLB1</accession>
<dbReference type="InterPro" id="IPR036388">
    <property type="entry name" value="WH-like_DNA-bd_sf"/>
</dbReference>
<dbReference type="Proteomes" id="UP000576969">
    <property type="component" value="Unassembled WGS sequence"/>
</dbReference>
<dbReference type="InterPro" id="IPR000524">
    <property type="entry name" value="Tscrpt_reg_HTH_GntR"/>
</dbReference>
<dbReference type="InterPro" id="IPR036390">
    <property type="entry name" value="WH_DNA-bd_sf"/>
</dbReference>
<proteinExistence type="predicted"/>
<dbReference type="Pfam" id="PF00392">
    <property type="entry name" value="GntR"/>
    <property type="match status" value="1"/>
</dbReference>
<dbReference type="InterPro" id="IPR008920">
    <property type="entry name" value="TF_FadR/GntR_C"/>
</dbReference>
<dbReference type="Pfam" id="PF07729">
    <property type="entry name" value="FCD"/>
    <property type="match status" value="1"/>
</dbReference>
<dbReference type="EMBL" id="JACCBV010000001">
    <property type="protein sequence ID" value="NYE18571.1"/>
    <property type="molecule type" value="Genomic_DNA"/>
</dbReference>
<dbReference type="GO" id="GO:0003700">
    <property type="term" value="F:DNA-binding transcription factor activity"/>
    <property type="evidence" value="ECO:0007669"/>
    <property type="project" value="InterPro"/>
</dbReference>
<dbReference type="SUPFAM" id="SSF46785">
    <property type="entry name" value="Winged helix' DNA-binding domain"/>
    <property type="match status" value="1"/>
</dbReference>
<dbReference type="RefSeq" id="WP_179487315.1">
    <property type="nucleotide sequence ID" value="NZ_JACCBV010000001.1"/>
</dbReference>
<dbReference type="PROSITE" id="PS50949">
    <property type="entry name" value="HTH_GNTR"/>
    <property type="match status" value="1"/>
</dbReference>
<evidence type="ECO:0000259" key="4">
    <source>
        <dbReference type="PROSITE" id="PS50949"/>
    </source>
</evidence>
<dbReference type="SUPFAM" id="SSF48008">
    <property type="entry name" value="GntR ligand-binding domain-like"/>
    <property type="match status" value="1"/>
</dbReference>
<evidence type="ECO:0000313" key="6">
    <source>
        <dbReference type="Proteomes" id="UP000576969"/>
    </source>
</evidence>
<evidence type="ECO:0000313" key="5">
    <source>
        <dbReference type="EMBL" id="NYE18571.1"/>
    </source>
</evidence>
<organism evidence="5 6">
    <name type="scientific">Microbacterium immunditiarum</name>
    <dbReference type="NCBI Taxonomy" id="337480"/>
    <lineage>
        <taxon>Bacteria</taxon>
        <taxon>Bacillati</taxon>
        <taxon>Actinomycetota</taxon>
        <taxon>Actinomycetes</taxon>
        <taxon>Micrococcales</taxon>
        <taxon>Microbacteriaceae</taxon>
        <taxon>Microbacterium</taxon>
    </lineage>
</organism>
<dbReference type="PRINTS" id="PR00035">
    <property type="entry name" value="HTHGNTR"/>
</dbReference>
<dbReference type="CDD" id="cd07377">
    <property type="entry name" value="WHTH_GntR"/>
    <property type="match status" value="1"/>
</dbReference>
<protein>
    <submittedName>
        <fullName evidence="5">DNA-binding GntR family transcriptional regulator</fullName>
    </submittedName>
</protein>
<reference evidence="5 6" key="1">
    <citation type="submission" date="2020-07" db="EMBL/GenBank/DDBJ databases">
        <title>Sequencing the genomes of 1000 actinobacteria strains.</title>
        <authorList>
            <person name="Klenk H.-P."/>
        </authorList>
    </citation>
    <scope>NUCLEOTIDE SEQUENCE [LARGE SCALE GENOMIC DNA]</scope>
    <source>
        <strain evidence="5 6">DSM 24662</strain>
    </source>
</reference>